<dbReference type="RefSeq" id="WP_164913691.1">
    <property type="nucleotide sequence ID" value="NZ_LHQS01000002.1"/>
</dbReference>
<gene>
    <name evidence="2" type="ORF">ABH15_08950</name>
</gene>
<feature type="region of interest" description="Disordered" evidence="1">
    <location>
        <begin position="1"/>
        <end position="20"/>
    </location>
</feature>
<reference evidence="2 3" key="1">
    <citation type="journal article" date="2015" name="Int. J. Syst. Evol. Microbiol.">
        <title>Methanoculleus taiwanensis sp. nov., a methanogen isolated from deep marine sediment at the deformation front area near Taiwan.</title>
        <authorList>
            <person name="Weng C.Y."/>
            <person name="Chen S.C."/>
            <person name="Lai M.C."/>
            <person name="Wu S.Y."/>
            <person name="Lin S."/>
            <person name="Yang T.F."/>
            <person name="Chen P.C."/>
        </authorList>
    </citation>
    <scope>NUCLEOTIDE SEQUENCE [LARGE SCALE GENOMIC DNA]</scope>
    <source>
        <strain evidence="2 3">CYW4</strain>
    </source>
</reference>
<organism evidence="2 3">
    <name type="scientific">Methanoculleus taiwanensis</name>
    <dbReference type="NCBI Taxonomy" id="1550565"/>
    <lineage>
        <taxon>Archaea</taxon>
        <taxon>Methanobacteriati</taxon>
        <taxon>Methanobacteriota</taxon>
        <taxon>Stenosarchaea group</taxon>
        <taxon>Methanomicrobia</taxon>
        <taxon>Methanomicrobiales</taxon>
        <taxon>Methanomicrobiaceae</taxon>
        <taxon>Methanoculleus</taxon>
    </lineage>
</organism>
<proteinExistence type="predicted"/>
<accession>A0A498H2Q4</accession>
<protein>
    <submittedName>
        <fullName evidence="2">Uncharacterized protein</fullName>
    </submittedName>
</protein>
<dbReference type="AlphaFoldDB" id="A0A498H2Q4"/>
<evidence type="ECO:0000313" key="2">
    <source>
        <dbReference type="EMBL" id="RXE56256.1"/>
    </source>
</evidence>
<comment type="caution">
    <text evidence="2">The sequence shown here is derived from an EMBL/GenBank/DDBJ whole genome shotgun (WGS) entry which is preliminary data.</text>
</comment>
<keyword evidence="3" id="KW-1185">Reference proteome</keyword>
<evidence type="ECO:0000256" key="1">
    <source>
        <dbReference type="SAM" id="MobiDB-lite"/>
    </source>
</evidence>
<name>A0A498H2Q4_9EURY</name>
<dbReference type="EMBL" id="LHQS01000002">
    <property type="protein sequence ID" value="RXE56256.1"/>
    <property type="molecule type" value="Genomic_DNA"/>
</dbReference>
<evidence type="ECO:0000313" key="3">
    <source>
        <dbReference type="Proteomes" id="UP000290932"/>
    </source>
</evidence>
<sequence>MLDIRIPPDEGLDPADAPRLPASRIRCRIPASGVSSHQVHGLLQARADDPDKQTGICEEAVANLAWEGSLMRKEQRSGARQR</sequence>
<dbReference type="Proteomes" id="UP000290932">
    <property type="component" value="Unassembled WGS sequence"/>
</dbReference>